<evidence type="ECO:0000256" key="1">
    <source>
        <dbReference type="ARBA" id="ARBA00023054"/>
    </source>
</evidence>
<feature type="region of interest" description="Disordered" evidence="3">
    <location>
        <begin position="956"/>
        <end position="995"/>
    </location>
</feature>
<feature type="compositionally biased region" description="Basic and acidic residues" evidence="3">
    <location>
        <begin position="956"/>
        <end position="973"/>
    </location>
</feature>
<dbReference type="Pfam" id="PF21771">
    <property type="entry name" value="CFAP58_CC"/>
    <property type="match status" value="1"/>
</dbReference>
<evidence type="ECO:0000313" key="6">
    <source>
        <dbReference type="Proteomes" id="UP000320475"/>
    </source>
</evidence>
<dbReference type="PANTHER" id="PTHR32083">
    <property type="entry name" value="CILIA AND FLAGELLA-ASSOCIATED PROTEIN 58-RELATED"/>
    <property type="match status" value="1"/>
</dbReference>
<name>A0A507CSA7_9FUNG</name>
<dbReference type="EMBL" id="QEAM01000289">
    <property type="protein sequence ID" value="TPX42047.1"/>
    <property type="molecule type" value="Genomic_DNA"/>
</dbReference>
<gene>
    <name evidence="5" type="ORF">SeLEV6574_g05788</name>
</gene>
<dbReference type="VEuPathDB" id="FungiDB:SeMB42_g05979"/>
<evidence type="ECO:0000259" key="4">
    <source>
        <dbReference type="Pfam" id="PF21771"/>
    </source>
</evidence>
<evidence type="ECO:0000256" key="3">
    <source>
        <dbReference type="SAM" id="MobiDB-lite"/>
    </source>
</evidence>
<dbReference type="GO" id="GO:0005856">
    <property type="term" value="C:cytoskeleton"/>
    <property type="evidence" value="ECO:0007669"/>
    <property type="project" value="TreeGrafter"/>
</dbReference>
<reference evidence="5 6" key="1">
    <citation type="journal article" date="2019" name="Sci. Rep.">
        <title>Comparative genomics of chytrid fungi reveal insights into the obligate biotrophic and pathogenic lifestyle of Synchytrium endobioticum.</title>
        <authorList>
            <person name="van de Vossenberg B.T.L.H."/>
            <person name="Warris S."/>
            <person name="Nguyen H.D.T."/>
            <person name="van Gent-Pelzer M.P.E."/>
            <person name="Joly D.L."/>
            <person name="van de Geest H.C."/>
            <person name="Bonants P.J.M."/>
            <person name="Smith D.S."/>
            <person name="Levesque C.A."/>
            <person name="van der Lee T.A.J."/>
        </authorList>
    </citation>
    <scope>NUCLEOTIDE SEQUENCE [LARGE SCALE GENOMIC DNA]</scope>
    <source>
        <strain evidence="5 6">LEV6574</strain>
    </source>
</reference>
<evidence type="ECO:0000256" key="2">
    <source>
        <dbReference type="SAM" id="Coils"/>
    </source>
</evidence>
<protein>
    <recommendedName>
        <fullName evidence="4">Cilia- and flagella-associated protein 58 central coiled coil domain-containing protein</fullName>
    </recommendedName>
</protein>
<dbReference type="PANTHER" id="PTHR32083:SF0">
    <property type="entry name" value="CILIA AND FLAGELLA-ASSOCIATED PROTEIN 58"/>
    <property type="match status" value="1"/>
</dbReference>
<comment type="caution">
    <text evidence="5">The sequence shown here is derived from an EMBL/GenBank/DDBJ whole genome shotgun (WGS) entry which is preliminary data.</text>
</comment>
<organism evidence="5 6">
    <name type="scientific">Synchytrium endobioticum</name>
    <dbReference type="NCBI Taxonomy" id="286115"/>
    <lineage>
        <taxon>Eukaryota</taxon>
        <taxon>Fungi</taxon>
        <taxon>Fungi incertae sedis</taxon>
        <taxon>Chytridiomycota</taxon>
        <taxon>Chytridiomycota incertae sedis</taxon>
        <taxon>Chytridiomycetes</taxon>
        <taxon>Synchytriales</taxon>
        <taxon>Synchytriaceae</taxon>
        <taxon>Synchytrium</taxon>
    </lineage>
</organism>
<proteinExistence type="predicted"/>
<keyword evidence="1 2" id="KW-0175">Coiled coil</keyword>
<dbReference type="Gene3D" id="1.10.287.1490">
    <property type="match status" value="1"/>
</dbReference>
<dbReference type="OrthoDB" id="264785at2759"/>
<dbReference type="Proteomes" id="UP000320475">
    <property type="component" value="Unassembled WGS sequence"/>
</dbReference>
<feature type="domain" description="Cilia- and flagella-associated protein 58 central coiled coil" evidence="4">
    <location>
        <begin position="492"/>
        <end position="794"/>
    </location>
</feature>
<dbReference type="InterPro" id="IPR049270">
    <property type="entry name" value="CFAP58_CC"/>
</dbReference>
<feature type="compositionally biased region" description="Polar residues" evidence="3">
    <location>
        <begin position="99"/>
        <end position="114"/>
    </location>
</feature>
<feature type="coiled-coil region" evidence="2">
    <location>
        <begin position="602"/>
        <end position="734"/>
    </location>
</feature>
<feature type="region of interest" description="Disordered" evidence="3">
    <location>
        <begin position="91"/>
        <end position="127"/>
    </location>
</feature>
<dbReference type="AlphaFoldDB" id="A0A507CSA7"/>
<accession>A0A507CSA7</accession>
<sequence>MADNDAAILESMTETSASTSLDALRRHVSEGQVCQAPHQADTGSDAFLSGSIPASTGISTSTLHTNNDDDDSAYGILDSIVKRAAELTVVQKHDRGTTRMPSSGDENGSETQVNGPRPSDSPVDDASLNMEGLESAIAYLVADGSDTHLLRLADVFNRLKTAYVSSKQSEAKLVSKCKELVAEISHTATKVNKAVVLCQKDRSTITLLQKEIAKAWGVVEASREKELKDQETIQALKEEVDALNAGSVSNMALAAPHRRRETLAGSNNDEVGFRQLLAEKEQLGRDLCDANLRADTLQSELDDARTRLEAMNNDRLTLDIEYGELRDVLNTKKSDLERENRNKEKLESTLKSLTETVIKRDQELLLKTNESRVIKENLARLEASVKEERTRAERAEKEKEHLVTRATRVQHEYEEQVATTQKLLSDNQRYEAELSKLDVDAARFRDETRNVTRMRDQLTKRIKQLEAIRLDVEIERDQYKSTSADRTHEIELAKKEVEGLKKQVESLTRDRDVAQKSLVKAAGSAQRHLSLVRVAERERRNLEHEISGHKEEATKARKLIWALERERDSRAGEASRITEQLQAREEEFKLKEMLIFDGRKRMDDLERKLKEQQSLYENVRTDRNHYSKNLMECQDEITEMKRKIKIMNHQIEQLKEEISLKEAAHVKQNFEHNKLEKEKEGMSLTIGKLQTQYEEVTKQLQNQRAEEARLKHIIDDADAQAARLRKDHEATLQERDLLGTQLIRRNEEMHLLYEKIKLLTSTLASGESAYRERLEDIRVLKLEVKRLRREGAVLKNEAANSDVLRNEIFKVQRELLRERTRVKVLEEELESPMNIHRWRKLAGSDPSTFELITKIHALQKRLIAKTEEVVEKELAVQQATRLYHDVKISLQRQPGPEVLEELRMVRSALKSKVSECKSLASELNMYHSQTNEASFTIEKLGQELQDLKRRYYEEKRKEQALHKTRSDAPEHDVGPPPGVANDNYAPPDAAERLRF</sequence>
<evidence type="ECO:0000313" key="5">
    <source>
        <dbReference type="EMBL" id="TPX42047.1"/>
    </source>
</evidence>
<feature type="coiled-coil region" evidence="2">
    <location>
        <begin position="294"/>
        <end position="559"/>
    </location>
</feature>
<feature type="coiled-coil region" evidence="2">
    <location>
        <begin position="770"/>
        <end position="828"/>
    </location>
</feature>